<evidence type="ECO:0000313" key="2">
    <source>
        <dbReference type="Proteomes" id="UP000735302"/>
    </source>
</evidence>
<name>A0AAV3ZB78_9GAST</name>
<dbReference type="AlphaFoldDB" id="A0AAV3ZB78"/>
<dbReference type="Gene3D" id="2.40.50.120">
    <property type="match status" value="1"/>
</dbReference>
<gene>
    <name evidence="1" type="ORF">PoB_001771400</name>
</gene>
<sequence>MAGLELGRDGSLQALRWIRYPQCHRRPNNLLANKIFPLKRTDTMPLNAVLSLLLVVAMATTSLACSTPVASGEWRQLYCDATVVFRGTPVGGSSGLAMDQHGREIQSGYLSFHVQTLYKGSPSNPQNIRVSHTWTEGDPCEPGAFPDHASDYLVFATGDSYYTVDTCRHSFPWTCVPNSFKNSLPISC</sequence>
<accession>A0AAV3ZB78</accession>
<evidence type="ECO:0000313" key="1">
    <source>
        <dbReference type="EMBL" id="GFN91208.1"/>
    </source>
</evidence>
<dbReference type="EMBL" id="BLXT01002108">
    <property type="protein sequence ID" value="GFN91208.1"/>
    <property type="molecule type" value="Genomic_DNA"/>
</dbReference>
<dbReference type="InterPro" id="IPR008993">
    <property type="entry name" value="TIMP-like_OB-fold"/>
</dbReference>
<proteinExistence type="predicted"/>
<reference evidence="1 2" key="1">
    <citation type="journal article" date="2021" name="Elife">
        <title>Chloroplast acquisition without the gene transfer in kleptoplastic sea slugs, Plakobranchus ocellatus.</title>
        <authorList>
            <person name="Maeda T."/>
            <person name="Takahashi S."/>
            <person name="Yoshida T."/>
            <person name="Shimamura S."/>
            <person name="Takaki Y."/>
            <person name="Nagai Y."/>
            <person name="Toyoda A."/>
            <person name="Suzuki Y."/>
            <person name="Arimoto A."/>
            <person name="Ishii H."/>
            <person name="Satoh N."/>
            <person name="Nishiyama T."/>
            <person name="Hasebe M."/>
            <person name="Maruyama T."/>
            <person name="Minagawa J."/>
            <person name="Obokata J."/>
            <person name="Shigenobu S."/>
        </authorList>
    </citation>
    <scope>NUCLEOTIDE SEQUENCE [LARGE SCALE GENOMIC DNA]</scope>
</reference>
<organism evidence="1 2">
    <name type="scientific">Plakobranchus ocellatus</name>
    <dbReference type="NCBI Taxonomy" id="259542"/>
    <lineage>
        <taxon>Eukaryota</taxon>
        <taxon>Metazoa</taxon>
        <taxon>Spiralia</taxon>
        <taxon>Lophotrochozoa</taxon>
        <taxon>Mollusca</taxon>
        <taxon>Gastropoda</taxon>
        <taxon>Heterobranchia</taxon>
        <taxon>Euthyneura</taxon>
        <taxon>Panpulmonata</taxon>
        <taxon>Sacoglossa</taxon>
        <taxon>Placobranchoidea</taxon>
        <taxon>Plakobranchidae</taxon>
        <taxon>Plakobranchus</taxon>
    </lineage>
</organism>
<comment type="caution">
    <text evidence="1">The sequence shown here is derived from an EMBL/GenBank/DDBJ whole genome shotgun (WGS) entry which is preliminary data.</text>
</comment>
<protein>
    <submittedName>
        <fullName evidence="1">Uncharacterized protein</fullName>
    </submittedName>
</protein>
<keyword evidence="2" id="KW-1185">Reference proteome</keyword>
<dbReference type="Proteomes" id="UP000735302">
    <property type="component" value="Unassembled WGS sequence"/>
</dbReference>
<dbReference type="SUPFAM" id="SSF50242">
    <property type="entry name" value="TIMP-like"/>
    <property type="match status" value="1"/>
</dbReference>